<dbReference type="PANTHER" id="PTHR12874:SF9">
    <property type="entry name" value="F-BOX ONLY PROTEIN 48"/>
    <property type="match status" value="1"/>
</dbReference>
<keyword evidence="2" id="KW-0175">Coiled coil</keyword>
<dbReference type="AlphaFoldDB" id="A0A0H2RLD8"/>
<dbReference type="FunCoup" id="A0A0H2RLD8">
    <property type="interactions" value="71"/>
</dbReference>
<feature type="domain" description="F-box" evidence="4">
    <location>
        <begin position="225"/>
        <end position="271"/>
    </location>
</feature>
<dbReference type="STRING" id="27342.A0A0H2RLD8"/>
<dbReference type="InterPro" id="IPR001810">
    <property type="entry name" value="F-box_dom"/>
</dbReference>
<gene>
    <name evidence="5" type="ORF">SCHPADRAFT_829062</name>
</gene>
<keyword evidence="6" id="KW-1185">Reference proteome</keyword>
<dbReference type="GO" id="GO:0005737">
    <property type="term" value="C:cytoplasm"/>
    <property type="evidence" value="ECO:0007669"/>
    <property type="project" value="TreeGrafter"/>
</dbReference>
<dbReference type="GO" id="GO:0019005">
    <property type="term" value="C:SCF ubiquitin ligase complex"/>
    <property type="evidence" value="ECO:0007669"/>
    <property type="project" value="TreeGrafter"/>
</dbReference>
<proteinExistence type="predicted"/>
<dbReference type="Gene3D" id="1.20.1280.50">
    <property type="match status" value="1"/>
</dbReference>
<dbReference type="SUPFAM" id="SSF81383">
    <property type="entry name" value="F-box domain"/>
    <property type="match status" value="1"/>
</dbReference>
<dbReference type="PANTHER" id="PTHR12874">
    <property type="entry name" value="F-BOX ONLY PROTEIN 48-RELATED"/>
    <property type="match status" value="1"/>
</dbReference>
<dbReference type="InterPro" id="IPR036047">
    <property type="entry name" value="F-box-like_dom_sf"/>
</dbReference>
<reference evidence="5 6" key="1">
    <citation type="submission" date="2015-04" db="EMBL/GenBank/DDBJ databases">
        <title>Complete genome sequence of Schizopora paradoxa KUC8140, a cosmopolitan wood degrader in East Asia.</title>
        <authorList>
            <consortium name="DOE Joint Genome Institute"/>
            <person name="Min B."/>
            <person name="Park H."/>
            <person name="Jang Y."/>
            <person name="Kim J.-J."/>
            <person name="Kim K.H."/>
            <person name="Pangilinan J."/>
            <person name="Lipzen A."/>
            <person name="Riley R."/>
            <person name="Grigoriev I.V."/>
            <person name="Spatafora J.W."/>
            <person name="Choi I.-G."/>
        </authorList>
    </citation>
    <scope>NUCLEOTIDE SEQUENCE [LARGE SCALE GENOMIC DNA]</scope>
    <source>
        <strain evidence="5 6">KUC8140</strain>
    </source>
</reference>
<evidence type="ECO:0000313" key="5">
    <source>
        <dbReference type="EMBL" id="KLO12699.1"/>
    </source>
</evidence>
<evidence type="ECO:0000256" key="3">
    <source>
        <dbReference type="SAM" id="MobiDB-lite"/>
    </source>
</evidence>
<dbReference type="GO" id="GO:0031146">
    <property type="term" value="P:SCF-dependent proteasomal ubiquitin-dependent protein catabolic process"/>
    <property type="evidence" value="ECO:0007669"/>
    <property type="project" value="TreeGrafter"/>
</dbReference>
<dbReference type="Proteomes" id="UP000053477">
    <property type="component" value="Unassembled WGS sequence"/>
</dbReference>
<dbReference type="PROSITE" id="PS50181">
    <property type="entry name" value="FBOX"/>
    <property type="match status" value="1"/>
</dbReference>
<organism evidence="5 6">
    <name type="scientific">Schizopora paradoxa</name>
    <dbReference type="NCBI Taxonomy" id="27342"/>
    <lineage>
        <taxon>Eukaryota</taxon>
        <taxon>Fungi</taxon>
        <taxon>Dikarya</taxon>
        <taxon>Basidiomycota</taxon>
        <taxon>Agaricomycotina</taxon>
        <taxon>Agaricomycetes</taxon>
        <taxon>Hymenochaetales</taxon>
        <taxon>Schizoporaceae</taxon>
        <taxon>Schizopora</taxon>
    </lineage>
</organism>
<evidence type="ECO:0000313" key="6">
    <source>
        <dbReference type="Proteomes" id="UP000053477"/>
    </source>
</evidence>
<protein>
    <recommendedName>
        <fullName evidence="4">F-box domain-containing protein</fullName>
    </recommendedName>
</protein>
<feature type="coiled-coil region" evidence="2">
    <location>
        <begin position="164"/>
        <end position="191"/>
    </location>
</feature>
<feature type="region of interest" description="Disordered" evidence="3">
    <location>
        <begin position="24"/>
        <end position="51"/>
    </location>
</feature>
<dbReference type="OrthoDB" id="2117972at2759"/>
<keyword evidence="1" id="KW-0833">Ubl conjugation pathway</keyword>
<feature type="compositionally biased region" description="Basic and acidic residues" evidence="3">
    <location>
        <begin position="24"/>
        <end position="34"/>
    </location>
</feature>
<dbReference type="InterPro" id="IPR045464">
    <property type="entry name" value="Hrt3/FBXO9_C"/>
</dbReference>
<dbReference type="Pfam" id="PF19270">
    <property type="entry name" value="FBO_C"/>
    <property type="match status" value="1"/>
</dbReference>
<feature type="compositionally biased region" description="Polar residues" evidence="3">
    <location>
        <begin position="38"/>
        <end position="51"/>
    </location>
</feature>
<accession>A0A0H2RLD8</accession>
<evidence type="ECO:0000259" key="4">
    <source>
        <dbReference type="PROSITE" id="PS50181"/>
    </source>
</evidence>
<name>A0A0H2RLD8_9AGAM</name>
<dbReference type="InParanoid" id="A0A0H2RLD8"/>
<dbReference type="EMBL" id="KQ085972">
    <property type="protein sequence ID" value="KLO12699.1"/>
    <property type="molecule type" value="Genomic_DNA"/>
</dbReference>
<evidence type="ECO:0000256" key="1">
    <source>
        <dbReference type="ARBA" id="ARBA00022786"/>
    </source>
</evidence>
<sequence>MAANANLNDTLELAQFREQWRAEVQQRRKDELKASPEAQAQPSYVSGSEQSHVNVETVVSPVYPPEETGQVILKEPSYAGPTYHSPVARESVPEVPARKFPDFQFTNALVAYRAAVQAEQRGALDDAVQYYRQAFRLDSFVDKAYFKEERRLTQQIAAISGKDREHAGNDADSLQREIDSLESNVGTLSLQTGGNGGSVASGTLASIISGFPEQLSFEPEDQLKKCFLSSLSEELLLLILRYLDSTSIERFALADRKARLVSLDSEIWRSFSHSIYFYPQVPADFTMKDAIRKYHNDYRRLYIEQPRIRLDGVYIAVCHYVYVEEASIRVHCLILKFISRAGYSENLWVQTSHLITYHRYLRFFPDGRVICLRANEDQSPQTIIPQLRSTPTLDLKDMSIGRWRLDGTTVLITDIKYIHEGNPRHTFQMCLALKSRPVGRWNRLDFLTFDSVHPETGEAESLPLKNERSFWFSKVRSYL</sequence>
<evidence type="ECO:0000256" key="2">
    <source>
        <dbReference type="SAM" id="Coils"/>
    </source>
</evidence>